<evidence type="ECO:0008006" key="3">
    <source>
        <dbReference type="Google" id="ProtNLM"/>
    </source>
</evidence>
<organism evidence="1 2">
    <name type="scientific">Brachionus calyciflorus</name>
    <dbReference type="NCBI Taxonomy" id="104777"/>
    <lineage>
        <taxon>Eukaryota</taxon>
        <taxon>Metazoa</taxon>
        <taxon>Spiralia</taxon>
        <taxon>Gnathifera</taxon>
        <taxon>Rotifera</taxon>
        <taxon>Eurotatoria</taxon>
        <taxon>Monogononta</taxon>
        <taxon>Pseudotrocha</taxon>
        <taxon>Ploima</taxon>
        <taxon>Brachionidae</taxon>
        <taxon>Brachionus</taxon>
    </lineage>
</organism>
<gene>
    <name evidence="1" type="ORF">OXX778_LOCUS22372</name>
</gene>
<accession>A0A814R770</accession>
<reference evidence="1" key="1">
    <citation type="submission" date="2021-02" db="EMBL/GenBank/DDBJ databases">
        <authorList>
            <person name="Nowell W R."/>
        </authorList>
    </citation>
    <scope>NUCLEOTIDE SEQUENCE</scope>
    <source>
        <strain evidence="1">Ploen Becks lab</strain>
    </source>
</reference>
<dbReference type="Gene3D" id="3.90.1600.10">
    <property type="entry name" value="Palm domain of DNA polymerase"/>
    <property type="match status" value="1"/>
</dbReference>
<name>A0A814R770_9BILA</name>
<dbReference type="Proteomes" id="UP000663879">
    <property type="component" value="Unassembled WGS sequence"/>
</dbReference>
<sequence>MHAGGIHTSDTLAAFVTYHARLKFHQELKKLGQRVLYFDTDFIINISKDGEYEPEVGDYLGEFTDEVKKKGADHIVEFISAGSKNYAYKIENGKTTCTFK</sequence>
<dbReference type="AlphaFoldDB" id="A0A814R770"/>
<dbReference type="PANTHER" id="PTHR33568">
    <property type="entry name" value="DNA POLYMERASE"/>
    <property type="match status" value="1"/>
</dbReference>
<dbReference type="OrthoDB" id="8048132at2759"/>
<dbReference type="InterPro" id="IPR023211">
    <property type="entry name" value="DNA_pol_palm_dom_sf"/>
</dbReference>
<evidence type="ECO:0000313" key="2">
    <source>
        <dbReference type="Proteomes" id="UP000663879"/>
    </source>
</evidence>
<evidence type="ECO:0000313" key="1">
    <source>
        <dbReference type="EMBL" id="CAF1128644.1"/>
    </source>
</evidence>
<keyword evidence="2" id="KW-1185">Reference proteome</keyword>
<dbReference type="EMBL" id="CAJNOC010009414">
    <property type="protein sequence ID" value="CAF1128644.1"/>
    <property type="molecule type" value="Genomic_DNA"/>
</dbReference>
<dbReference type="PANTHER" id="PTHR33568:SF3">
    <property type="entry name" value="DNA-DIRECTED DNA POLYMERASE"/>
    <property type="match status" value="1"/>
</dbReference>
<protein>
    <recommendedName>
        <fullName evidence="3">DNA-directed DNA polymerase</fullName>
    </recommendedName>
</protein>
<dbReference type="SUPFAM" id="SSF56672">
    <property type="entry name" value="DNA/RNA polymerases"/>
    <property type="match status" value="1"/>
</dbReference>
<dbReference type="InterPro" id="IPR043502">
    <property type="entry name" value="DNA/RNA_pol_sf"/>
</dbReference>
<proteinExistence type="predicted"/>
<comment type="caution">
    <text evidence="1">The sequence shown here is derived from an EMBL/GenBank/DDBJ whole genome shotgun (WGS) entry which is preliminary data.</text>
</comment>